<evidence type="ECO:0000313" key="2">
    <source>
        <dbReference type="EMBL" id="EOW77598.1"/>
    </source>
</evidence>
<dbReference type="Proteomes" id="UP000013750">
    <property type="component" value="Unassembled WGS sequence"/>
</dbReference>
<comment type="caution">
    <text evidence="1">The sequence shown here is derived from an EMBL/GenBank/DDBJ whole genome shotgun (WGS) entry which is preliminary data.</text>
</comment>
<dbReference type="AlphaFoldDB" id="R2V673"/>
<reference evidence="2 4" key="2">
    <citation type="submission" date="2013-03" db="EMBL/GenBank/DDBJ databases">
        <title>The Genome Sequence of Enterococcus gilvus ATCC BAA-350 (PacBio/Illumina hybrid assembly).</title>
        <authorList>
            <consortium name="The Broad Institute Genomics Platform"/>
            <consortium name="The Broad Institute Genome Sequencing Center for Infectious Disease"/>
            <person name="Earl A."/>
            <person name="Russ C."/>
            <person name="Gilmore M."/>
            <person name="Surin D."/>
            <person name="Walker B."/>
            <person name="Young S."/>
            <person name="Zeng Q."/>
            <person name="Gargeya S."/>
            <person name="Fitzgerald M."/>
            <person name="Haas B."/>
            <person name="Abouelleil A."/>
            <person name="Allen A.W."/>
            <person name="Alvarado L."/>
            <person name="Arachchi H.M."/>
            <person name="Berlin A.M."/>
            <person name="Chapman S.B."/>
            <person name="Gainer-Dewar J."/>
            <person name="Goldberg J."/>
            <person name="Griggs A."/>
            <person name="Gujja S."/>
            <person name="Hansen M."/>
            <person name="Howarth C."/>
            <person name="Imamovic A."/>
            <person name="Ireland A."/>
            <person name="Larimer J."/>
            <person name="McCowan C."/>
            <person name="Murphy C."/>
            <person name="Pearson M."/>
            <person name="Poon T.W."/>
            <person name="Priest M."/>
            <person name="Roberts A."/>
            <person name="Saif S."/>
            <person name="Shea T."/>
            <person name="Sisk P."/>
            <person name="Sykes S."/>
            <person name="Wortman J."/>
            <person name="Nusbaum C."/>
            <person name="Birren B."/>
        </authorList>
    </citation>
    <scope>NUCLEOTIDE SEQUENCE [LARGE SCALE GENOMIC DNA]</scope>
    <source>
        <strain evidence="2 4">ATCC BAA-350</strain>
    </source>
</reference>
<organism evidence="1 3">
    <name type="scientific">Enterococcus gilvus ATCC BAA-350</name>
    <dbReference type="NCBI Taxonomy" id="1158614"/>
    <lineage>
        <taxon>Bacteria</taxon>
        <taxon>Bacillati</taxon>
        <taxon>Bacillota</taxon>
        <taxon>Bacilli</taxon>
        <taxon>Lactobacillales</taxon>
        <taxon>Enterococcaceae</taxon>
        <taxon>Enterococcus</taxon>
    </lineage>
</organism>
<dbReference type="EMBL" id="ASWH01000004">
    <property type="protein sequence ID" value="EOW77598.1"/>
    <property type="molecule type" value="Genomic_DNA"/>
</dbReference>
<dbReference type="RefSeq" id="WP_010782303.1">
    <property type="nucleotide sequence ID" value="NZ_ASWH01000004.1"/>
</dbReference>
<evidence type="ECO:0000313" key="1">
    <source>
        <dbReference type="EMBL" id="EOI53250.1"/>
    </source>
</evidence>
<sequence>MGIFFNYIDDFERLFREENKNATENTNNSTEIENNFKYCDDNMTVPEIVLDIIYKMKDEKNAKEKANASTFSSVISE</sequence>
<reference evidence="1 3" key="1">
    <citation type="submission" date="2013-02" db="EMBL/GenBank/DDBJ databases">
        <title>The Genome Sequence of Enterococcus gilvus ATCC BAA-350.</title>
        <authorList>
            <consortium name="The Broad Institute Genome Sequencing Platform"/>
            <consortium name="The Broad Institute Genome Sequencing Center for Infectious Disease"/>
            <person name="Earl A.M."/>
            <person name="Gilmore M.S."/>
            <person name="Lebreton F."/>
            <person name="Walker B."/>
            <person name="Young S.K."/>
            <person name="Zeng Q."/>
            <person name="Gargeya S."/>
            <person name="Fitzgerald M."/>
            <person name="Haas B."/>
            <person name="Abouelleil A."/>
            <person name="Alvarado L."/>
            <person name="Arachchi H.M."/>
            <person name="Berlin A.M."/>
            <person name="Chapman S.B."/>
            <person name="Dewar J."/>
            <person name="Goldberg J."/>
            <person name="Griggs A."/>
            <person name="Gujja S."/>
            <person name="Hansen M."/>
            <person name="Howarth C."/>
            <person name="Imamovic A."/>
            <person name="Larimer J."/>
            <person name="McCowan C."/>
            <person name="Murphy C."/>
            <person name="Neiman D."/>
            <person name="Pearson M."/>
            <person name="Priest M."/>
            <person name="Roberts A."/>
            <person name="Saif S."/>
            <person name="Shea T."/>
            <person name="Sisk P."/>
            <person name="Sykes S."/>
            <person name="Wortman J."/>
            <person name="Nusbaum C."/>
            <person name="Birren B."/>
        </authorList>
    </citation>
    <scope>NUCLEOTIDE SEQUENCE [LARGE SCALE GENOMIC DNA]</scope>
    <source>
        <strain evidence="1 3">ATCC BAA-350</strain>
    </source>
</reference>
<dbReference type="PATRIC" id="fig|1158614.3.peg.3972"/>
<dbReference type="HOGENOM" id="CLU_2632591_0_0_9"/>
<gene>
    <name evidence="2" type="ORF">I592_04118</name>
    <name evidence="1" type="ORF">UKC_03982</name>
</gene>
<dbReference type="Proteomes" id="UP000014160">
    <property type="component" value="Unassembled WGS sequence"/>
</dbReference>
<name>R2V673_9ENTE</name>
<protein>
    <submittedName>
        <fullName evidence="1">Uncharacterized protein</fullName>
    </submittedName>
</protein>
<keyword evidence="4" id="KW-1185">Reference proteome</keyword>
<evidence type="ECO:0000313" key="3">
    <source>
        <dbReference type="Proteomes" id="UP000013750"/>
    </source>
</evidence>
<accession>R2V673</accession>
<proteinExistence type="predicted"/>
<dbReference type="EMBL" id="AJDQ01000014">
    <property type="protein sequence ID" value="EOI53250.1"/>
    <property type="molecule type" value="Genomic_DNA"/>
</dbReference>
<evidence type="ECO:0000313" key="4">
    <source>
        <dbReference type="Proteomes" id="UP000014160"/>
    </source>
</evidence>